<sequence>MNKQIIKHTQSGYSYVNSPCCGARVNITRSEIKIIKEGGEVVRPCPSCYINNVRIKGKV</sequence>
<name>A0A2Z3DNU8_9CAUD</name>
<evidence type="ECO:0000313" key="1">
    <source>
        <dbReference type="EMBL" id="AVZ45191.1"/>
    </source>
</evidence>
<reference evidence="2" key="1">
    <citation type="submission" date="2018-01" db="EMBL/GenBank/DDBJ databases">
        <authorList>
            <person name="van Mierlo J.T."/>
            <person name="Hagens S."/>
            <person name="Witte S."/>
            <person name="Klamert S."/>
            <person name="van de Straat L."/>
        </authorList>
    </citation>
    <scope>NUCLEOTIDE SEQUENCE [LARGE SCALE GENOMIC DNA]</scope>
</reference>
<proteinExistence type="predicted"/>
<organism evidence="1 2">
    <name type="scientific">Escherichia phage EP335</name>
    <dbReference type="NCBI Taxonomy" id="2070199"/>
    <lineage>
        <taxon>Viruses</taxon>
        <taxon>Duplodnaviria</taxon>
        <taxon>Heunggongvirae</taxon>
        <taxon>Uroviricota</taxon>
        <taxon>Caudoviricetes</taxon>
        <taxon>Mktvariviridae</taxon>
        <taxon>Gordonclarkvirinae</taxon>
        <taxon>Nieuwekanaalvirus</taxon>
        <taxon>Nieuwekanaalvirus EP335</taxon>
    </lineage>
</organism>
<dbReference type="KEGG" id="vg:77949063"/>
<dbReference type="GeneID" id="77949063"/>
<accession>A0A2Z3DNU8</accession>
<dbReference type="Proteomes" id="UP000257884">
    <property type="component" value="Segment"/>
</dbReference>
<keyword evidence="2" id="KW-1185">Reference proteome</keyword>
<dbReference type="RefSeq" id="YP_010672776.1">
    <property type="nucleotide sequence ID" value="NC_070979.1"/>
</dbReference>
<evidence type="ECO:0000313" key="2">
    <source>
        <dbReference type="Proteomes" id="UP000257884"/>
    </source>
</evidence>
<dbReference type="EMBL" id="MG748548">
    <property type="protein sequence ID" value="AVZ45191.1"/>
    <property type="molecule type" value="Genomic_DNA"/>
</dbReference>
<protein>
    <submittedName>
        <fullName evidence="1">Uncharacterized protein</fullName>
    </submittedName>
</protein>